<dbReference type="HAMAP" id="MF_00041">
    <property type="entry name" value="Cys_tRNA_synth"/>
    <property type="match status" value="1"/>
</dbReference>
<dbReference type="GO" id="GO:0005524">
    <property type="term" value="F:ATP binding"/>
    <property type="evidence" value="ECO:0007669"/>
    <property type="project" value="UniProtKB-KW"/>
</dbReference>
<dbReference type="InterPro" id="IPR056411">
    <property type="entry name" value="CysS_C"/>
</dbReference>
<organism evidence="16">
    <name type="scientific">marine sediment metagenome</name>
    <dbReference type="NCBI Taxonomy" id="412755"/>
    <lineage>
        <taxon>unclassified sequences</taxon>
        <taxon>metagenomes</taxon>
        <taxon>ecological metagenomes</taxon>
    </lineage>
</organism>
<name>A0A0F9IKP5_9ZZZZ</name>
<evidence type="ECO:0000256" key="14">
    <source>
        <dbReference type="ARBA" id="ARBA00031499"/>
    </source>
</evidence>
<dbReference type="Pfam" id="PF09190">
    <property type="entry name" value="DALR_2"/>
    <property type="match status" value="1"/>
</dbReference>
<dbReference type="Gene3D" id="3.40.50.620">
    <property type="entry name" value="HUPs"/>
    <property type="match status" value="1"/>
</dbReference>
<dbReference type="GO" id="GO:0004817">
    <property type="term" value="F:cysteine-tRNA ligase activity"/>
    <property type="evidence" value="ECO:0007669"/>
    <property type="project" value="UniProtKB-EC"/>
</dbReference>
<dbReference type="Pfam" id="PF23493">
    <property type="entry name" value="CysS_C"/>
    <property type="match status" value="1"/>
</dbReference>
<comment type="caution">
    <text evidence="16">The sequence shown here is derived from an EMBL/GenBank/DDBJ whole genome shotgun (WGS) entry which is preliminary data.</text>
</comment>
<keyword evidence="12" id="KW-0648">Protein biosynthesis</keyword>
<dbReference type="PRINTS" id="PR00983">
    <property type="entry name" value="TRNASYNTHCYS"/>
</dbReference>
<keyword evidence="9" id="KW-0547">Nucleotide-binding</keyword>
<evidence type="ECO:0000256" key="2">
    <source>
        <dbReference type="ARBA" id="ARBA00004496"/>
    </source>
</evidence>
<proteinExistence type="inferred from homology"/>
<evidence type="ECO:0000259" key="15">
    <source>
        <dbReference type="SMART" id="SM00840"/>
    </source>
</evidence>
<dbReference type="GO" id="GO:0046872">
    <property type="term" value="F:metal ion binding"/>
    <property type="evidence" value="ECO:0007669"/>
    <property type="project" value="UniProtKB-KW"/>
</dbReference>
<comment type="subcellular location">
    <subcellularLocation>
        <location evidence="2">Cytoplasm</location>
    </subcellularLocation>
</comment>
<evidence type="ECO:0000256" key="10">
    <source>
        <dbReference type="ARBA" id="ARBA00022833"/>
    </source>
</evidence>
<dbReference type="InterPro" id="IPR015273">
    <property type="entry name" value="Cys-tRNA-synt_Ia_DALR"/>
</dbReference>
<evidence type="ECO:0000256" key="3">
    <source>
        <dbReference type="ARBA" id="ARBA00005594"/>
    </source>
</evidence>
<gene>
    <name evidence="16" type="ORF">LCGC14_1865650</name>
</gene>
<dbReference type="GO" id="GO:0006423">
    <property type="term" value="P:cysteinyl-tRNA aminoacylation"/>
    <property type="evidence" value="ECO:0007669"/>
    <property type="project" value="InterPro"/>
</dbReference>
<keyword evidence="7" id="KW-0436">Ligase</keyword>
<reference evidence="16" key="1">
    <citation type="journal article" date="2015" name="Nature">
        <title>Complex archaea that bridge the gap between prokaryotes and eukaryotes.</title>
        <authorList>
            <person name="Spang A."/>
            <person name="Saw J.H."/>
            <person name="Jorgensen S.L."/>
            <person name="Zaremba-Niedzwiedzka K."/>
            <person name="Martijn J."/>
            <person name="Lind A.E."/>
            <person name="van Eijk R."/>
            <person name="Schleper C."/>
            <person name="Guy L."/>
            <person name="Ettema T.J."/>
        </authorList>
    </citation>
    <scope>NUCLEOTIDE SEQUENCE</scope>
</reference>
<keyword evidence="6" id="KW-0963">Cytoplasm</keyword>
<evidence type="ECO:0000313" key="16">
    <source>
        <dbReference type="EMBL" id="KKL94340.1"/>
    </source>
</evidence>
<dbReference type="InterPro" id="IPR024909">
    <property type="entry name" value="Cys-tRNA/MSH_ligase"/>
</dbReference>
<evidence type="ECO:0000256" key="6">
    <source>
        <dbReference type="ARBA" id="ARBA00022490"/>
    </source>
</evidence>
<dbReference type="Gene3D" id="1.20.120.1910">
    <property type="entry name" value="Cysteine-tRNA ligase, C-terminal anti-codon recognition domain"/>
    <property type="match status" value="1"/>
</dbReference>
<evidence type="ECO:0000256" key="12">
    <source>
        <dbReference type="ARBA" id="ARBA00022917"/>
    </source>
</evidence>
<dbReference type="SMART" id="SM00840">
    <property type="entry name" value="DALR_2"/>
    <property type="match status" value="1"/>
</dbReference>
<dbReference type="PANTHER" id="PTHR10890">
    <property type="entry name" value="CYSTEINYL-TRNA SYNTHETASE"/>
    <property type="match status" value="1"/>
</dbReference>
<dbReference type="InterPro" id="IPR015803">
    <property type="entry name" value="Cys-tRNA-ligase"/>
</dbReference>
<accession>A0A0F9IKP5</accession>
<dbReference type="EC" id="6.1.1.16" evidence="4"/>
<evidence type="ECO:0000256" key="1">
    <source>
        <dbReference type="ARBA" id="ARBA00001947"/>
    </source>
</evidence>
<dbReference type="InterPro" id="IPR032678">
    <property type="entry name" value="tRNA-synt_1_cat_dom"/>
</dbReference>
<comment type="cofactor">
    <cofactor evidence="1">
        <name>Zn(2+)</name>
        <dbReference type="ChEBI" id="CHEBI:29105"/>
    </cofactor>
</comment>
<evidence type="ECO:0000256" key="9">
    <source>
        <dbReference type="ARBA" id="ARBA00022741"/>
    </source>
</evidence>
<evidence type="ECO:0000256" key="11">
    <source>
        <dbReference type="ARBA" id="ARBA00022840"/>
    </source>
</evidence>
<dbReference type="InterPro" id="IPR009080">
    <property type="entry name" value="tRNAsynth_Ia_anticodon-bd"/>
</dbReference>
<keyword evidence="10" id="KW-0862">Zinc</keyword>
<dbReference type="Pfam" id="PF01406">
    <property type="entry name" value="tRNA-synt_1e"/>
    <property type="match status" value="1"/>
</dbReference>
<dbReference type="SUPFAM" id="SSF47323">
    <property type="entry name" value="Anticodon-binding domain of a subclass of class I aminoacyl-tRNA synthetases"/>
    <property type="match status" value="1"/>
</dbReference>
<evidence type="ECO:0000256" key="13">
    <source>
        <dbReference type="ARBA" id="ARBA00023146"/>
    </source>
</evidence>
<dbReference type="FunFam" id="3.40.50.620:FF:000451">
    <property type="entry name" value="Cysteine-tRNA ligase-like protein"/>
    <property type="match status" value="1"/>
</dbReference>
<dbReference type="AlphaFoldDB" id="A0A0F9IKP5"/>
<keyword evidence="8" id="KW-0479">Metal-binding</keyword>
<evidence type="ECO:0000256" key="7">
    <source>
        <dbReference type="ARBA" id="ARBA00022598"/>
    </source>
</evidence>
<dbReference type="GO" id="GO:0005829">
    <property type="term" value="C:cytosol"/>
    <property type="evidence" value="ECO:0007669"/>
    <property type="project" value="TreeGrafter"/>
</dbReference>
<protein>
    <recommendedName>
        <fullName evidence="5">Cysteine--tRNA ligase</fullName>
        <ecNumber evidence="4">6.1.1.16</ecNumber>
    </recommendedName>
    <alternativeName>
        <fullName evidence="14">Cysteinyl-tRNA synthetase</fullName>
    </alternativeName>
</protein>
<dbReference type="CDD" id="cd00672">
    <property type="entry name" value="CysRS_core"/>
    <property type="match status" value="1"/>
</dbReference>
<dbReference type="EMBL" id="LAZR01018951">
    <property type="protein sequence ID" value="KKL94340.1"/>
    <property type="molecule type" value="Genomic_DNA"/>
</dbReference>
<dbReference type="PANTHER" id="PTHR10890:SF3">
    <property type="entry name" value="CYSTEINE--TRNA LIGASE, CYTOPLASMIC"/>
    <property type="match status" value="1"/>
</dbReference>
<dbReference type="SUPFAM" id="SSF52374">
    <property type="entry name" value="Nucleotidylyl transferase"/>
    <property type="match status" value="1"/>
</dbReference>
<dbReference type="NCBIfam" id="TIGR00435">
    <property type="entry name" value="cysS"/>
    <property type="match status" value="1"/>
</dbReference>
<evidence type="ECO:0000256" key="5">
    <source>
        <dbReference type="ARBA" id="ARBA00014738"/>
    </source>
</evidence>
<sequence length="421" mass="48424">MLRRFLIYKGFKVTFVRNWTDIDDKTIERANKQGITVKELTEEFIEIYKKDFCDLNILEPDHDPKPTVHMDEIIVLIKKLFENGHAYILSDGVYYDITTFSDYGRLSGQPLEELKSGARVNVSEEKRNPGDFALWKFEKPDEPSWESPWGKGRPGWHVECSAMSVKYLGEEFDIHCGGQDLTFPHHEDEIAQSKGAGFSFARYWMHNGFLNIDNEKMSKSLGNFFTLREVFEKYSPLAVRYFLLSVHYRAPLNYSLKTLTQADHTLKRYNDFIQRMSEISKREVPGSDVQNISRPAEEAVKGFDEGLEDDLNISKSLASIAGFTKEINILVDNDSLTSAGAKLALDFLKKVDSVLGVFNFEKDMLPEEIENLIEERNRARVSKDFSRADMIRQKLSDLGIVLEDTKEGTRWKKTAGRKPVK</sequence>
<keyword evidence="11" id="KW-0067">ATP-binding</keyword>
<evidence type="ECO:0000256" key="4">
    <source>
        <dbReference type="ARBA" id="ARBA00012832"/>
    </source>
</evidence>
<keyword evidence="13" id="KW-0030">Aminoacyl-tRNA synthetase</keyword>
<feature type="domain" description="Cysteinyl-tRNA synthetase class Ia DALR" evidence="15">
    <location>
        <begin position="302"/>
        <end position="365"/>
    </location>
</feature>
<comment type="similarity">
    <text evidence="3">Belongs to the class-I aminoacyl-tRNA synthetase family.</text>
</comment>
<dbReference type="InterPro" id="IPR014729">
    <property type="entry name" value="Rossmann-like_a/b/a_fold"/>
</dbReference>
<evidence type="ECO:0000256" key="8">
    <source>
        <dbReference type="ARBA" id="ARBA00022723"/>
    </source>
</evidence>